<protein>
    <submittedName>
        <fullName evidence="1">Uncharacterized protein</fullName>
    </submittedName>
</protein>
<gene>
    <name evidence="1" type="ORF">P3TCK_00525</name>
</gene>
<dbReference type="Proteomes" id="UP000003789">
    <property type="component" value="Unassembled WGS sequence"/>
</dbReference>
<dbReference type="HOGENOM" id="CLU_3203293_0_0_6"/>
<reference evidence="1 2" key="1">
    <citation type="submission" date="2006-03" db="EMBL/GenBank/DDBJ databases">
        <authorList>
            <person name="Bartlett D.H."/>
            <person name="Valle G."/>
            <person name="Lauro F.M."/>
            <person name="Vezzi A."/>
            <person name="Simonato F."/>
            <person name="Eloe E."/>
            <person name="Vitulo N."/>
            <person name="Stratton T.K."/>
            <person name="D'angelo M."/>
            <person name="Ferriera S."/>
            <person name="Johnson J."/>
            <person name="Kravitz S."/>
            <person name="Beeson K."/>
            <person name="Sutton G."/>
            <person name="Rogers Y."/>
            <person name="Friedman R."/>
            <person name="Frazier M."/>
            <person name="Venter J.C."/>
        </authorList>
    </citation>
    <scope>NUCLEOTIDE SEQUENCE [LARGE SCALE GENOMIC DNA]</scope>
    <source>
        <strain evidence="1 2">3TCK</strain>
    </source>
</reference>
<name>Q1Z1I6_9GAMM</name>
<sequence length="45" mass="5083">MLGKKIPLKFNGKMFLHNKEFVAAVAIQTIKVNVTWSPFGKHANQ</sequence>
<evidence type="ECO:0000313" key="1">
    <source>
        <dbReference type="EMBL" id="EAS42355.1"/>
    </source>
</evidence>
<dbReference type="EMBL" id="AAPH01000021">
    <property type="protein sequence ID" value="EAS42355.1"/>
    <property type="molecule type" value="Genomic_DNA"/>
</dbReference>
<accession>Q1Z1I6</accession>
<evidence type="ECO:0000313" key="2">
    <source>
        <dbReference type="Proteomes" id="UP000003789"/>
    </source>
</evidence>
<comment type="caution">
    <text evidence="1">The sequence shown here is derived from an EMBL/GenBank/DDBJ whole genome shotgun (WGS) entry which is preliminary data.</text>
</comment>
<organism evidence="1 2">
    <name type="scientific">Photobacterium profundum 3TCK</name>
    <dbReference type="NCBI Taxonomy" id="314280"/>
    <lineage>
        <taxon>Bacteria</taxon>
        <taxon>Pseudomonadati</taxon>
        <taxon>Pseudomonadota</taxon>
        <taxon>Gammaproteobacteria</taxon>
        <taxon>Vibrionales</taxon>
        <taxon>Vibrionaceae</taxon>
        <taxon>Photobacterium</taxon>
    </lineage>
</organism>
<dbReference type="AlphaFoldDB" id="Q1Z1I6"/>
<proteinExistence type="predicted"/>